<dbReference type="OrthoDB" id="9790710at2"/>
<proteinExistence type="predicted"/>
<dbReference type="GO" id="GO:0016740">
    <property type="term" value="F:transferase activity"/>
    <property type="evidence" value="ECO:0007669"/>
    <property type="project" value="UniProtKB-KW"/>
</dbReference>
<dbReference type="STRING" id="311410.LA5095_03691"/>
<dbReference type="SUPFAM" id="SSF53756">
    <property type="entry name" value="UDP-Glycosyltransferase/glycogen phosphorylase"/>
    <property type="match status" value="1"/>
</dbReference>
<dbReference type="Pfam" id="PF13692">
    <property type="entry name" value="Glyco_trans_1_4"/>
    <property type="match status" value="1"/>
</dbReference>
<evidence type="ECO:0000313" key="1">
    <source>
        <dbReference type="EMBL" id="CTQ77017.1"/>
    </source>
</evidence>
<gene>
    <name evidence="1" type="ORF">LA5096_04973</name>
</gene>
<protein>
    <submittedName>
        <fullName evidence="1">Glycosyl transferases group 1</fullName>
    </submittedName>
</protein>
<evidence type="ECO:0000313" key="2">
    <source>
        <dbReference type="Proteomes" id="UP000049983"/>
    </source>
</evidence>
<dbReference type="Gene3D" id="3.40.50.2000">
    <property type="entry name" value="Glycogen Phosphorylase B"/>
    <property type="match status" value="1"/>
</dbReference>
<organism evidence="1 2">
    <name type="scientific">Roseibium album</name>
    <dbReference type="NCBI Taxonomy" id="311410"/>
    <lineage>
        <taxon>Bacteria</taxon>
        <taxon>Pseudomonadati</taxon>
        <taxon>Pseudomonadota</taxon>
        <taxon>Alphaproteobacteria</taxon>
        <taxon>Hyphomicrobiales</taxon>
        <taxon>Stappiaceae</taxon>
        <taxon>Roseibium</taxon>
    </lineage>
</organism>
<dbReference type="GeneID" id="97672243"/>
<dbReference type="AlphaFoldDB" id="A0A0M6ZEP1"/>
<dbReference type="Proteomes" id="UP000049983">
    <property type="component" value="Unassembled WGS sequence"/>
</dbReference>
<dbReference type="RefSeq" id="WP_055117532.1">
    <property type="nucleotide sequence ID" value="NZ_CXWA01000004.1"/>
</dbReference>
<reference evidence="2" key="1">
    <citation type="submission" date="2015-07" db="EMBL/GenBank/DDBJ databases">
        <authorList>
            <person name="Rodrigo-Torres Lidia"/>
            <person name="Arahal R.David."/>
        </authorList>
    </citation>
    <scope>NUCLEOTIDE SEQUENCE [LARGE SCALE GENOMIC DNA]</scope>
    <source>
        <strain evidence="2">CECT 5096</strain>
    </source>
</reference>
<name>A0A0M6ZEP1_9HYPH</name>
<accession>A0A0M6ZEP1</accession>
<keyword evidence="2" id="KW-1185">Reference proteome</keyword>
<dbReference type="EMBL" id="CXWC01000013">
    <property type="protein sequence ID" value="CTQ77017.1"/>
    <property type="molecule type" value="Genomic_DNA"/>
</dbReference>
<keyword evidence="1" id="KW-0808">Transferase</keyword>
<sequence length="358" mass="38844">MNDAANVTPVPVTFFPDYRATNPYQTLLYENLGPAFKAEPGTIEDALALQKASPGKPLLFHLHWEHAVFTGSGEPQVVDRFLDDISRFHSAGGKVIWSIHNLRPHDGHKSNANDDLQSGLSKMADVLHLHSLPAVAAARDELDLTERKIRVISHHNYEGAYPVFPRKAARAELGLSGARMVVLCPGRVAPYKQPHELVSEFLKAASPEDRLIIAGETARNFDFTLPSDARLIHREGFATPEEVGRLHAAADFVVLPYRASLTSGSAILAATLGRAVIGQDTPGLRDVVAPPSTGIIYQNGGLADALHNALDEEAETWAERGKAAAGLARARNQLAIAATWRDVMNSLVRKDYSRLGGP</sequence>